<evidence type="ECO:0000256" key="15">
    <source>
        <dbReference type="ARBA" id="ARBA00051245"/>
    </source>
</evidence>
<feature type="domain" description="AAA" evidence="18">
    <location>
        <begin position="594"/>
        <end position="704"/>
    </location>
</feature>
<evidence type="ECO:0000259" key="19">
    <source>
        <dbReference type="Pfam" id="PF13807"/>
    </source>
</evidence>
<keyword evidence="14" id="KW-0829">Tyrosine-protein kinase</keyword>
<proteinExistence type="inferred from homology"/>
<keyword evidence="8 16" id="KW-0812">Transmembrane</keyword>
<dbReference type="Pfam" id="PF02706">
    <property type="entry name" value="Wzz"/>
    <property type="match status" value="1"/>
</dbReference>
<keyword evidence="6" id="KW-0997">Cell inner membrane</keyword>
<keyword evidence="5" id="KW-1003">Cell membrane</keyword>
<comment type="subcellular location">
    <subcellularLocation>
        <location evidence="1">Cell inner membrane</location>
        <topology evidence="1">Multi-pass membrane protein</topology>
    </subcellularLocation>
</comment>
<accession>A0A238VRH5</accession>
<evidence type="ECO:0000256" key="2">
    <source>
        <dbReference type="ARBA" id="ARBA00007316"/>
    </source>
</evidence>
<dbReference type="InterPro" id="IPR050445">
    <property type="entry name" value="Bact_polysacc_biosynth/exp"/>
</dbReference>
<evidence type="ECO:0000256" key="12">
    <source>
        <dbReference type="ARBA" id="ARBA00022989"/>
    </source>
</evidence>
<dbReference type="GO" id="GO:0042802">
    <property type="term" value="F:identical protein binding"/>
    <property type="evidence" value="ECO:0007669"/>
    <property type="project" value="UniProtKB-ARBA"/>
</dbReference>
<dbReference type="NCBIfam" id="TIGR01007">
    <property type="entry name" value="eps_fam"/>
    <property type="match status" value="1"/>
</dbReference>
<name>A0A238VRH5_9FLAO</name>
<dbReference type="InterPro" id="IPR025669">
    <property type="entry name" value="AAA_dom"/>
</dbReference>
<evidence type="ECO:0000256" key="10">
    <source>
        <dbReference type="ARBA" id="ARBA00022777"/>
    </source>
</evidence>
<sequence length="788" mass="88973">MKEENPLNYMFLEEETVNFREIFEKYLYHWKWFVLGALLAIVAAFLYLRYTPNEYLVSSTILIDDEASGGLPSELSAFEDLGLMGGTKKSIDTEIGLLKSRSLMTRVVKDLGINATYYKKGRVRTAEVYKTDVPFNINYFSKDSLVYKLDTTFSIIGVSNTNFKLVAANGEKRGEHLFGEKVNTAFGAMIITPKSVTDTFVNDELLIKIAPLKSVVESLRKKLAVELLFKKSSLIALSLKGTIKLKSEDILNGLVEQYNKDAVEDKSLIGTNTDAFINERLAVIEKDLSNVDKGVEQFKTTNKLTDIPSEATLVLENNAVLEKKIVELNTQIKLADYVIDYLSNNEEQLFPANLGLKDGNVNLNSEKYNELLLERNRILKNSSKKHPIVVNLDAQINQLRASIAQSLVNLKSSLNISLQQANQEERKVHSRIFSVPKQERQFRDIQRQQQIIETLYLYLLQKREENAISLAVTVPNAKIIDAADGSTIPVSPKRKIVYLAALMLGLLIPFMVLYIIFLFDNKVHSSKDVEDIIKAPILGEIPKTDLEQKMVVGEHDRDSIAESFRMLRTHLNFMLSGVKTPTKTIFVTSTVPAEGKTFVALNLARVLALSNKKVLLIGADIRKPKIHEYLNIDFDKGLTHFLVDNTLKLKDIIHHYKEGSFDVLSAGIVAPNPSELLMNGRFDEVLAYGKENYDFVIVDTAPVKLVSDTLLLSQHSDLSLYVIRANYLDKRLLEIPEKMYKDKLLPNMALLLNDVDVERGYGYGGYGYGYGGYGGYGEEKPKKAWWRF</sequence>
<dbReference type="GO" id="GO:0004715">
    <property type="term" value="F:non-membrane spanning protein tyrosine kinase activity"/>
    <property type="evidence" value="ECO:0007669"/>
    <property type="project" value="UniProtKB-EC"/>
</dbReference>
<evidence type="ECO:0000256" key="4">
    <source>
        <dbReference type="ARBA" id="ARBA00011903"/>
    </source>
</evidence>
<evidence type="ECO:0000259" key="17">
    <source>
        <dbReference type="Pfam" id="PF02706"/>
    </source>
</evidence>
<feature type="domain" description="Tyrosine-protein kinase G-rich" evidence="19">
    <location>
        <begin position="445"/>
        <end position="513"/>
    </location>
</feature>
<evidence type="ECO:0000259" key="18">
    <source>
        <dbReference type="Pfam" id="PF13614"/>
    </source>
</evidence>
<evidence type="ECO:0000313" key="20">
    <source>
        <dbReference type="EMBL" id="SNR36925.1"/>
    </source>
</evidence>
<dbReference type="CDD" id="cd05387">
    <property type="entry name" value="BY-kinase"/>
    <property type="match status" value="1"/>
</dbReference>
<dbReference type="EC" id="2.7.10.2" evidence="4"/>
<evidence type="ECO:0000256" key="5">
    <source>
        <dbReference type="ARBA" id="ARBA00022475"/>
    </source>
</evidence>
<dbReference type="InterPro" id="IPR003856">
    <property type="entry name" value="LPS_length_determ_N"/>
</dbReference>
<comment type="catalytic activity">
    <reaction evidence="15">
        <text>L-tyrosyl-[protein] + ATP = O-phospho-L-tyrosyl-[protein] + ADP + H(+)</text>
        <dbReference type="Rhea" id="RHEA:10596"/>
        <dbReference type="Rhea" id="RHEA-COMP:10136"/>
        <dbReference type="Rhea" id="RHEA-COMP:20101"/>
        <dbReference type="ChEBI" id="CHEBI:15378"/>
        <dbReference type="ChEBI" id="CHEBI:30616"/>
        <dbReference type="ChEBI" id="CHEBI:46858"/>
        <dbReference type="ChEBI" id="CHEBI:61978"/>
        <dbReference type="ChEBI" id="CHEBI:456216"/>
        <dbReference type="EC" id="2.7.10.2"/>
    </reaction>
</comment>
<keyword evidence="12 16" id="KW-1133">Transmembrane helix</keyword>
<keyword evidence="9" id="KW-0547">Nucleotide-binding</keyword>
<dbReference type="PANTHER" id="PTHR32309">
    <property type="entry name" value="TYROSINE-PROTEIN KINASE"/>
    <property type="match status" value="1"/>
</dbReference>
<evidence type="ECO:0000256" key="11">
    <source>
        <dbReference type="ARBA" id="ARBA00022840"/>
    </source>
</evidence>
<dbReference type="Pfam" id="PF13614">
    <property type="entry name" value="AAA_31"/>
    <property type="match status" value="1"/>
</dbReference>
<dbReference type="RefSeq" id="WP_089377232.1">
    <property type="nucleotide sequence ID" value="NZ_FZNX01000001.1"/>
</dbReference>
<dbReference type="InterPro" id="IPR027417">
    <property type="entry name" value="P-loop_NTPase"/>
</dbReference>
<feature type="domain" description="Polysaccharide chain length determinant N-terminal" evidence="17">
    <location>
        <begin position="16"/>
        <end position="111"/>
    </location>
</feature>
<evidence type="ECO:0000256" key="3">
    <source>
        <dbReference type="ARBA" id="ARBA00008883"/>
    </source>
</evidence>
<evidence type="ECO:0000256" key="14">
    <source>
        <dbReference type="ARBA" id="ARBA00023137"/>
    </source>
</evidence>
<keyword evidence="7" id="KW-0808">Transferase</keyword>
<dbReference type="Proteomes" id="UP000198412">
    <property type="component" value="Unassembled WGS sequence"/>
</dbReference>
<dbReference type="FunFam" id="3.40.50.300:FF:000527">
    <property type="entry name" value="Tyrosine-protein kinase etk"/>
    <property type="match status" value="1"/>
</dbReference>
<comment type="similarity">
    <text evidence="2">Belongs to the CpsD/CapB family.</text>
</comment>
<evidence type="ECO:0000313" key="21">
    <source>
        <dbReference type="Proteomes" id="UP000198412"/>
    </source>
</evidence>
<dbReference type="GO" id="GO:0005524">
    <property type="term" value="F:ATP binding"/>
    <property type="evidence" value="ECO:0007669"/>
    <property type="project" value="UniProtKB-KW"/>
</dbReference>
<evidence type="ECO:0000256" key="7">
    <source>
        <dbReference type="ARBA" id="ARBA00022679"/>
    </source>
</evidence>
<evidence type="ECO:0000256" key="16">
    <source>
        <dbReference type="SAM" id="Phobius"/>
    </source>
</evidence>
<keyword evidence="21" id="KW-1185">Reference proteome</keyword>
<dbReference type="OrthoDB" id="9794577at2"/>
<dbReference type="AlphaFoldDB" id="A0A238VRH5"/>
<feature type="transmembrane region" description="Helical" evidence="16">
    <location>
        <begin position="30"/>
        <end position="48"/>
    </location>
</feature>
<dbReference type="Gene3D" id="3.40.50.300">
    <property type="entry name" value="P-loop containing nucleotide triphosphate hydrolases"/>
    <property type="match status" value="1"/>
</dbReference>
<evidence type="ECO:0000256" key="6">
    <source>
        <dbReference type="ARBA" id="ARBA00022519"/>
    </source>
</evidence>
<evidence type="ECO:0000256" key="1">
    <source>
        <dbReference type="ARBA" id="ARBA00004429"/>
    </source>
</evidence>
<gene>
    <name evidence="20" type="ORF">SAMN04488111_0937</name>
</gene>
<reference evidence="21" key="1">
    <citation type="submission" date="2017-06" db="EMBL/GenBank/DDBJ databases">
        <authorList>
            <person name="Varghese N."/>
            <person name="Submissions S."/>
        </authorList>
    </citation>
    <scope>NUCLEOTIDE SEQUENCE [LARGE SCALE GENOMIC DNA]</scope>
    <source>
        <strain evidence="21">DSM 27993</strain>
    </source>
</reference>
<keyword evidence="11" id="KW-0067">ATP-binding</keyword>
<dbReference type="EMBL" id="FZNX01000001">
    <property type="protein sequence ID" value="SNR36925.1"/>
    <property type="molecule type" value="Genomic_DNA"/>
</dbReference>
<organism evidence="20 21">
    <name type="scientific">Lutibacter flavus</name>
    <dbReference type="NCBI Taxonomy" id="691689"/>
    <lineage>
        <taxon>Bacteria</taxon>
        <taxon>Pseudomonadati</taxon>
        <taxon>Bacteroidota</taxon>
        <taxon>Flavobacteriia</taxon>
        <taxon>Flavobacteriales</taxon>
        <taxon>Flavobacteriaceae</taxon>
        <taxon>Lutibacter</taxon>
    </lineage>
</organism>
<feature type="transmembrane region" description="Helical" evidence="16">
    <location>
        <begin position="496"/>
        <end position="519"/>
    </location>
</feature>
<dbReference type="InterPro" id="IPR005702">
    <property type="entry name" value="Wzc-like_C"/>
</dbReference>
<keyword evidence="13 16" id="KW-0472">Membrane</keyword>
<evidence type="ECO:0000256" key="9">
    <source>
        <dbReference type="ARBA" id="ARBA00022741"/>
    </source>
</evidence>
<dbReference type="PANTHER" id="PTHR32309:SF13">
    <property type="entry name" value="FERRIC ENTEROBACTIN TRANSPORT PROTEIN FEPE"/>
    <property type="match status" value="1"/>
</dbReference>
<evidence type="ECO:0000256" key="13">
    <source>
        <dbReference type="ARBA" id="ARBA00023136"/>
    </source>
</evidence>
<comment type="similarity">
    <text evidence="3">Belongs to the etk/wzc family.</text>
</comment>
<dbReference type="InterPro" id="IPR032807">
    <property type="entry name" value="GNVR"/>
</dbReference>
<evidence type="ECO:0000256" key="8">
    <source>
        <dbReference type="ARBA" id="ARBA00022692"/>
    </source>
</evidence>
<dbReference type="Pfam" id="PF13807">
    <property type="entry name" value="GNVR"/>
    <property type="match status" value="1"/>
</dbReference>
<protein>
    <recommendedName>
        <fullName evidence="4">non-specific protein-tyrosine kinase</fullName>
        <ecNumber evidence="4">2.7.10.2</ecNumber>
    </recommendedName>
</protein>
<dbReference type="SUPFAM" id="SSF52540">
    <property type="entry name" value="P-loop containing nucleoside triphosphate hydrolases"/>
    <property type="match status" value="1"/>
</dbReference>
<dbReference type="GO" id="GO:0005886">
    <property type="term" value="C:plasma membrane"/>
    <property type="evidence" value="ECO:0007669"/>
    <property type="project" value="UniProtKB-SubCell"/>
</dbReference>
<keyword evidence="10" id="KW-0418">Kinase</keyword>